<evidence type="ECO:0000256" key="6">
    <source>
        <dbReference type="ARBA" id="ARBA00023242"/>
    </source>
</evidence>
<keyword evidence="6" id="KW-0539">Nucleus</keyword>
<dbReference type="GO" id="GO:0008270">
    <property type="term" value="F:zinc ion binding"/>
    <property type="evidence" value="ECO:0007669"/>
    <property type="project" value="UniProtKB-KW"/>
</dbReference>
<reference evidence="10" key="2">
    <citation type="submission" date="2022-10" db="EMBL/GenBank/DDBJ databases">
        <authorList>
            <consortium name="ENA_rothamsted_submissions"/>
            <consortium name="culmorum"/>
            <person name="King R."/>
        </authorList>
    </citation>
    <scope>NUCLEOTIDE SEQUENCE</scope>
</reference>
<name>A0A9N9SC92_PHACE</name>
<keyword evidence="2" id="KW-0479">Metal-binding</keyword>
<sequence>MMWDYYELCEEDSTKAICVICKTIISRCGTGNSATTSSLVKHLRLVHPVEHSEYKTNIAVKKNEVSSQKLHAGNSRGSCGVKRSGPSGFQKRKIQKAKTKEAELLAGSLLKYVTEKRHTNQNEETREESNIEESSRDSNEEILCVENLCPVEEEKEEGETSSCSEPKRGTSFDYEFLDSNDAANWPMPLPDHFRIEIIKQGHREDSSSENRGNFIELVKMMAKYDPVLSEHWSKLQEAAGGSRRVPSYLSKGIQNEFISILSHHVKQKIIDDIKNSKYFGIMFDSTPDESHTDQMSEIIRYVHIEEGAVEVRESFLGFFAMSGKTASDMSNDILKQLEKDGLDIQLCRAQGYDNAASMSGVHGRVQRKIRDINPKALFSPCANHSLNLCGVHSFACVPSSVTCFGTLEKLYSFFSVSTHRWEILTQKVGKTLKRLCDTRWSAHHDSVKAVRQNVEQLIHTLEEMCDPSKENLDTRSAASVLLPAICDFTFLCYLEFWNMILEEVNHTQKYLQTPEITLDMGLTKMKALQLFLVEERNTLVNTAIQFGTHKCREMSIDIDRRGRRKVKKNLPGETTSDAGLNLQEEVRRSMFECLDRFIQELATRSTAMENISSTFHIVQSKFLIEASTENELEQAIEALNLVYGDFVKEEVCKEVYRLRRHVSATGTAMEEAASWNAKKMFEFIIKWDFTESLPNICLILQYFLTISVSVASCERSFPKLKLIKNYLRSTMTQERLASLAILSIERKAASVLDFDDVINKFSVLKARKHNLKLV</sequence>
<dbReference type="PROSITE" id="PS50808">
    <property type="entry name" value="ZF_BED"/>
    <property type="match status" value="1"/>
</dbReference>
<keyword evidence="4" id="KW-0862">Zinc</keyword>
<gene>
    <name evidence="10" type="ORF">PHAECO_LOCUS2554</name>
</gene>
<dbReference type="EMBL" id="OU896717">
    <property type="protein sequence ID" value="CAG9814710.1"/>
    <property type="molecule type" value="Genomic_DNA"/>
</dbReference>
<dbReference type="InterPro" id="IPR008906">
    <property type="entry name" value="HATC_C_dom"/>
</dbReference>
<dbReference type="Proteomes" id="UP001153737">
    <property type="component" value="Chromosome 11"/>
</dbReference>
<evidence type="ECO:0000259" key="9">
    <source>
        <dbReference type="PROSITE" id="PS50808"/>
    </source>
</evidence>
<evidence type="ECO:0000256" key="7">
    <source>
        <dbReference type="PROSITE-ProRule" id="PRU00027"/>
    </source>
</evidence>
<dbReference type="GO" id="GO:0046983">
    <property type="term" value="F:protein dimerization activity"/>
    <property type="evidence" value="ECO:0007669"/>
    <property type="project" value="InterPro"/>
</dbReference>
<keyword evidence="3 7" id="KW-0863">Zinc-finger</keyword>
<dbReference type="AlphaFoldDB" id="A0A9N9SC92"/>
<keyword evidence="11" id="KW-1185">Reference proteome</keyword>
<comment type="subcellular location">
    <subcellularLocation>
        <location evidence="1">Nucleus</location>
    </subcellularLocation>
</comment>
<evidence type="ECO:0000313" key="10">
    <source>
        <dbReference type="EMBL" id="CAG9814710.1"/>
    </source>
</evidence>
<proteinExistence type="predicted"/>
<dbReference type="Pfam" id="PF05699">
    <property type="entry name" value="Dimer_Tnp_hAT"/>
    <property type="match status" value="1"/>
</dbReference>
<evidence type="ECO:0000313" key="11">
    <source>
        <dbReference type="Proteomes" id="UP001153737"/>
    </source>
</evidence>
<dbReference type="InterPro" id="IPR003656">
    <property type="entry name" value="Znf_BED"/>
</dbReference>
<dbReference type="OrthoDB" id="10066376at2759"/>
<dbReference type="InterPro" id="IPR036236">
    <property type="entry name" value="Znf_C2H2_sf"/>
</dbReference>
<dbReference type="GO" id="GO:0003677">
    <property type="term" value="F:DNA binding"/>
    <property type="evidence" value="ECO:0007669"/>
    <property type="project" value="UniProtKB-KW"/>
</dbReference>
<organism evidence="10 11">
    <name type="scientific">Phaedon cochleariae</name>
    <name type="common">Mustard beetle</name>
    <dbReference type="NCBI Taxonomy" id="80249"/>
    <lineage>
        <taxon>Eukaryota</taxon>
        <taxon>Metazoa</taxon>
        <taxon>Ecdysozoa</taxon>
        <taxon>Arthropoda</taxon>
        <taxon>Hexapoda</taxon>
        <taxon>Insecta</taxon>
        <taxon>Pterygota</taxon>
        <taxon>Neoptera</taxon>
        <taxon>Endopterygota</taxon>
        <taxon>Coleoptera</taxon>
        <taxon>Polyphaga</taxon>
        <taxon>Cucujiformia</taxon>
        <taxon>Chrysomeloidea</taxon>
        <taxon>Chrysomelidae</taxon>
        <taxon>Chrysomelinae</taxon>
        <taxon>Chrysomelini</taxon>
        <taxon>Phaedon</taxon>
    </lineage>
</organism>
<dbReference type="InterPro" id="IPR025398">
    <property type="entry name" value="DUF4371"/>
</dbReference>
<dbReference type="PANTHER" id="PTHR45749:SF21">
    <property type="entry name" value="DUF4371 DOMAIN-CONTAINING PROTEIN"/>
    <property type="match status" value="1"/>
</dbReference>
<evidence type="ECO:0000256" key="5">
    <source>
        <dbReference type="ARBA" id="ARBA00023125"/>
    </source>
</evidence>
<evidence type="ECO:0000256" key="2">
    <source>
        <dbReference type="ARBA" id="ARBA00022723"/>
    </source>
</evidence>
<feature type="domain" description="BED-type" evidence="9">
    <location>
        <begin position="1"/>
        <end position="54"/>
    </location>
</feature>
<dbReference type="GO" id="GO:0005634">
    <property type="term" value="C:nucleus"/>
    <property type="evidence" value="ECO:0007669"/>
    <property type="project" value="UniProtKB-SubCell"/>
</dbReference>
<dbReference type="SUPFAM" id="SSF57667">
    <property type="entry name" value="beta-beta-alpha zinc fingers"/>
    <property type="match status" value="1"/>
</dbReference>
<dbReference type="Pfam" id="PF14291">
    <property type="entry name" value="DUF4371"/>
    <property type="match status" value="1"/>
</dbReference>
<dbReference type="SUPFAM" id="SSF53098">
    <property type="entry name" value="Ribonuclease H-like"/>
    <property type="match status" value="1"/>
</dbReference>
<evidence type="ECO:0000256" key="1">
    <source>
        <dbReference type="ARBA" id="ARBA00004123"/>
    </source>
</evidence>
<evidence type="ECO:0000256" key="3">
    <source>
        <dbReference type="ARBA" id="ARBA00022771"/>
    </source>
</evidence>
<protein>
    <recommendedName>
        <fullName evidence="9">BED-type domain-containing protein</fullName>
    </recommendedName>
</protein>
<dbReference type="InterPro" id="IPR012337">
    <property type="entry name" value="RNaseH-like_sf"/>
</dbReference>
<evidence type="ECO:0000256" key="4">
    <source>
        <dbReference type="ARBA" id="ARBA00022833"/>
    </source>
</evidence>
<evidence type="ECO:0000256" key="8">
    <source>
        <dbReference type="SAM" id="MobiDB-lite"/>
    </source>
</evidence>
<reference evidence="10" key="1">
    <citation type="submission" date="2022-01" db="EMBL/GenBank/DDBJ databases">
        <authorList>
            <person name="King R."/>
        </authorList>
    </citation>
    <scope>NUCLEOTIDE SEQUENCE</scope>
</reference>
<dbReference type="PANTHER" id="PTHR45749">
    <property type="match status" value="1"/>
</dbReference>
<keyword evidence="5" id="KW-0238">DNA-binding</keyword>
<dbReference type="Pfam" id="PF02892">
    <property type="entry name" value="zf-BED"/>
    <property type="match status" value="1"/>
</dbReference>
<accession>A0A9N9SC92</accession>
<dbReference type="SMART" id="SM00614">
    <property type="entry name" value="ZnF_BED"/>
    <property type="match status" value="1"/>
</dbReference>
<feature type="region of interest" description="Disordered" evidence="8">
    <location>
        <begin position="70"/>
        <end position="94"/>
    </location>
</feature>
<feature type="region of interest" description="Disordered" evidence="8">
    <location>
        <begin position="115"/>
        <end position="139"/>
    </location>
</feature>